<organism evidence="2 3">
    <name type="scientific">Metabacillus fastidiosus</name>
    <dbReference type="NCBI Taxonomy" id="1458"/>
    <lineage>
        <taxon>Bacteria</taxon>
        <taxon>Bacillati</taxon>
        <taxon>Bacillota</taxon>
        <taxon>Bacilli</taxon>
        <taxon>Bacillales</taxon>
        <taxon>Bacillaceae</taxon>
        <taxon>Metabacillus</taxon>
    </lineage>
</organism>
<dbReference type="RefSeq" id="WP_066231578.1">
    <property type="nucleotide sequence ID" value="NZ_JARTFS010000009.1"/>
</dbReference>
<feature type="region of interest" description="Disordered" evidence="1">
    <location>
        <begin position="153"/>
        <end position="188"/>
    </location>
</feature>
<accession>A0ABU6P1S9</accession>
<evidence type="ECO:0000313" key="2">
    <source>
        <dbReference type="EMBL" id="MED4402101.1"/>
    </source>
</evidence>
<proteinExistence type="predicted"/>
<protein>
    <submittedName>
        <fullName evidence="2">Uncharacterized protein</fullName>
    </submittedName>
</protein>
<dbReference type="GeneID" id="301141861"/>
<reference evidence="2 3" key="1">
    <citation type="submission" date="2023-03" db="EMBL/GenBank/DDBJ databases">
        <title>Bacillus Genome Sequencing.</title>
        <authorList>
            <person name="Dunlap C."/>
        </authorList>
    </citation>
    <scope>NUCLEOTIDE SEQUENCE [LARGE SCALE GENOMIC DNA]</scope>
    <source>
        <strain evidence="2 3">NRS-1717</strain>
    </source>
</reference>
<evidence type="ECO:0000313" key="3">
    <source>
        <dbReference type="Proteomes" id="UP001342826"/>
    </source>
</evidence>
<keyword evidence="3" id="KW-1185">Reference proteome</keyword>
<name>A0ABU6P1S9_9BACI</name>
<evidence type="ECO:0000256" key="1">
    <source>
        <dbReference type="SAM" id="MobiDB-lite"/>
    </source>
</evidence>
<dbReference type="Proteomes" id="UP001342826">
    <property type="component" value="Unassembled WGS sequence"/>
</dbReference>
<gene>
    <name evidence="2" type="ORF">P9271_12320</name>
</gene>
<sequence>MKKIHATCSLCQHFDSQRSTCTLNNQRVDPLNDYDTPAVCQREGRFMRNMNVIPDNYHYFKNPEDVPFAWSPDFSRLPKDSKGVPLFVETKRGYERALPADNTVPLEGCLLVGVNKILTYQGQRDIIFDLGVEIALELATEAGVTLTILPEEENWPGDPKAKQQYKRKQGKNRDPRSQWMSDKPIERW</sequence>
<comment type="caution">
    <text evidence="2">The sequence shown here is derived from an EMBL/GenBank/DDBJ whole genome shotgun (WGS) entry which is preliminary data.</text>
</comment>
<dbReference type="EMBL" id="JARTFS010000009">
    <property type="protein sequence ID" value="MED4402101.1"/>
    <property type="molecule type" value="Genomic_DNA"/>
</dbReference>